<dbReference type="Pfam" id="PF15101">
    <property type="entry name" value="TERB2"/>
    <property type="match status" value="1"/>
</dbReference>
<name>A0AAJ7SPY9_PETMA</name>
<dbReference type="RefSeq" id="XP_032803373.1">
    <property type="nucleotide sequence ID" value="XM_032947482.1"/>
</dbReference>
<dbReference type="RefSeq" id="XP_032803365.1">
    <property type="nucleotide sequence ID" value="XM_032947474.1"/>
</dbReference>
<evidence type="ECO:0000313" key="1">
    <source>
        <dbReference type="Proteomes" id="UP001318040"/>
    </source>
</evidence>
<dbReference type="RefSeq" id="XP_032803356.1">
    <property type="nucleotide sequence ID" value="XM_032947465.1"/>
</dbReference>
<gene>
    <name evidence="2 3 4 5 6 7" type="primary">TERB2</name>
</gene>
<dbReference type="InterPro" id="IPR028065">
    <property type="entry name" value="TERB2"/>
</dbReference>
<dbReference type="PANTHER" id="PTHR35345">
    <property type="entry name" value="TELOMERE REPEATS-BINDING BOUQUET FORMATION PROTEIN 2"/>
    <property type="match status" value="1"/>
</dbReference>
<evidence type="ECO:0000313" key="5">
    <source>
        <dbReference type="RefSeq" id="XP_032803373.1"/>
    </source>
</evidence>
<evidence type="ECO:0000313" key="3">
    <source>
        <dbReference type="RefSeq" id="XP_032803356.1"/>
    </source>
</evidence>
<dbReference type="RefSeq" id="XP_032803348.1">
    <property type="nucleotide sequence ID" value="XM_032947457.1"/>
</dbReference>
<dbReference type="KEGG" id="pmrn:116939259"/>
<keyword evidence="1" id="KW-1185">Reference proteome</keyword>
<organism evidence="1 6">
    <name type="scientific">Petromyzon marinus</name>
    <name type="common">Sea lamprey</name>
    <dbReference type="NCBI Taxonomy" id="7757"/>
    <lineage>
        <taxon>Eukaryota</taxon>
        <taxon>Metazoa</taxon>
        <taxon>Chordata</taxon>
        <taxon>Craniata</taxon>
        <taxon>Vertebrata</taxon>
        <taxon>Cyclostomata</taxon>
        <taxon>Hyperoartia</taxon>
        <taxon>Petromyzontiformes</taxon>
        <taxon>Petromyzontidae</taxon>
        <taxon>Petromyzon</taxon>
    </lineage>
</organism>
<dbReference type="Proteomes" id="UP001318040">
    <property type="component" value="Chromosome 1"/>
</dbReference>
<sequence>MFTNKRAWFSSSVDKQLVNMWVAKGGKLCSMLSADFLFSDDATSTDTQTIYDSWMYLVHDVTVFHSSYVAACLDSKTFKNISIGHYVLPPAKLHDEIRKKVGAFIWEVNSLPHTKKEMSMKGKREKNGFTTEKHLNDSGVDVTEDLREINNSAQHLNTKGNCCQLKQHNYQLNNLIGNFTHASDMKQYKGCLRDFMCGATSYAVKRM</sequence>
<dbReference type="RefSeq" id="XP_032803387.1">
    <property type="nucleotide sequence ID" value="XM_032947496.1"/>
</dbReference>
<evidence type="ECO:0000313" key="6">
    <source>
        <dbReference type="RefSeq" id="XP_032803380.1"/>
    </source>
</evidence>
<dbReference type="AlphaFoldDB" id="A0AAJ7SPY9"/>
<dbReference type="GO" id="GO:0070197">
    <property type="term" value="P:meiotic attachment of telomere to nuclear envelope"/>
    <property type="evidence" value="ECO:0007669"/>
    <property type="project" value="TreeGrafter"/>
</dbReference>
<reference evidence="1" key="2">
    <citation type="submission" date="2025-05" db="UniProtKB">
        <authorList>
            <consortium name="RefSeq"/>
        </authorList>
    </citation>
    <scope>NUCLEOTIDE SEQUENCE [LARGE SCALE GENOMIC DNA]</scope>
    <source>
        <tissue evidence="2 3">Sperm</tissue>
    </source>
</reference>
<protein>
    <submittedName>
        <fullName evidence="2 3">Telomere repeats-binding bouquet formation protein 2</fullName>
    </submittedName>
</protein>
<evidence type="ECO:0000313" key="4">
    <source>
        <dbReference type="RefSeq" id="XP_032803365.1"/>
    </source>
</evidence>
<dbReference type="GO" id="GO:0005637">
    <property type="term" value="C:nuclear inner membrane"/>
    <property type="evidence" value="ECO:0007669"/>
    <property type="project" value="TreeGrafter"/>
</dbReference>
<dbReference type="CTD" id="145645"/>
<proteinExistence type="predicted"/>
<evidence type="ECO:0000313" key="7">
    <source>
        <dbReference type="RefSeq" id="XP_032803387.1"/>
    </source>
</evidence>
<evidence type="ECO:0000313" key="2">
    <source>
        <dbReference type="RefSeq" id="XP_032803348.1"/>
    </source>
</evidence>
<dbReference type="PANTHER" id="PTHR35345:SF1">
    <property type="entry name" value="TELOMERE REPEATS-BINDING BOUQUET FORMATION PROTEIN 2"/>
    <property type="match status" value="1"/>
</dbReference>
<accession>A0AAJ7SPY9</accession>
<reference evidence="6 7" key="1">
    <citation type="submission" date="2025-04" db="UniProtKB">
        <authorList>
            <consortium name="RefSeq"/>
        </authorList>
    </citation>
    <scope>IDENTIFICATION</scope>
    <source>
        <tissue evidence="6 7">Sperm</tissue>
    </source>
</reference>
<dbReference type="GO" id="GO:0007129">
    <property type="term" value="P:homologous chromosome pairing at meiosis"/>
    <property type="evidence" value="ECO:0007669"/>
    <property type="project" value="TreeGrafter"/>
</dbReference>
<dbReference type="RefSeq" id="XP_032803380.1">
    <property type="nucleotide sequence ID" value="XM_032947489.1"/>
</dbReference>